<dbReference type="RefSeq" id="WP_378039123.1">
    <property type="nucleotide sequence ID" value="NZ_JBHSIV010000046.1"/>
</dbReference>
<dbReference type="Pfam" id="PF05014">
    <property type="entry name" value="Nuc_deoxyrib_tr"/>
    <property type="match status" value="1"/>
</dbReference>
<dbReference type="EMBL" id="JBHSIV010000046">
    <property type="protein sequence ID" value="MFC5065804.1"/>
    <property type="molecule type" value="Genomic_DNA"/>
</dbReference>
<dbReference type="Gene3D" id="3.40.50.450">
    <property type="match status" value="1"/>
</dbReference>
<name>A0ABV9YWZ5_9PSEU</name>
<proteinExistence type="predicted"/>
<dbReference type="Proteomes" id="UP001595947">
    <property type="component" value="Unassembled WGS sequence"/>
</dbReference>
<dbReference type="InterPro" id="IPR007710">
    <property type="entry name" value="Nucleoside_deoxyribTrfase"/>
</dbReference>
<protein>
    <submittedName>
        <fullName evidence="1">Nucleoside 2-deoxyribosyltransferase</fullName>
    </submittedName>
</protein>
<evidence type="ECO:0000313" key="1">
    <source>
        <dbReference type="EMBL" id="MFC5065804.1"/>
    </source>
</evidence>
<reference evidence="2" key="1">
    <citation type="journal article" date="2019" name="Int. J. Syst. Evol. Microbiol.">
        <title>The Global Catalogue of Microorganisms (GCM) 10K type strain sequencing project: providing services to taxonomists for standard genome sequencing and annotation.</title>
        <authorList>
            <consortium name="The Broad Institute Genomics Platform"/>
            <consortium name="The Broad Institute Genome Sequencing Center for Infectious Disease"/>
            <person name="Wu L."/>
            <person name="Ma J."/>
        </authorList>
    </citation>
    <scope>NUCLEOTIDE SEQUENCE [LARGE SCALE GENOMIC DNA]</scope>
    <source>
        <strain evidence="2">CGMCC 4.7093</strain>
    </source>
</reference>
<sequence>MRPTAYVASPYGFAESTRLFYAERLLPVVRRHVDVIDPWEADLPDEADPAQRWLALGDVHLASIAERSDLVVACLDQEPPDNGTVVEVAWAAAHGKPVVAYRNDLRQGGEEGLRYNLMIGAVVRRSGGVEVGSLEELDAALSQTVADCFGPR</sequence>
<comment type="caution">
    <text evidence="1">The sequence shown here is derived from an EMBL/GenBank/DDBJ whole genome shotgun (WGS) entry which is preliminary data.</text>
</comment>
<accession>A0ABV9YWZ5</accession>
<organism evidence="1 2">
    <name type="scientific">Actinomycetospora atypica</name>
    <dbReference type="NCBI Taxonomy" id="1290095"/>
    <lineage>
        <taxon>Bacteria</taxon>
        <taxon>Bacillati</taxon>
        <taxon>Actinomycetota</taxon>
        <taxon>Actinomycetes</taxon>
        <taxon>Pseudonocardiales</taxon>
        <taxon>Pseudonocardiaceae</taxon>
        <taxon>Actinomycetospora</taxon>
    </lineage>
</organism>
<gene>
    <name evidence="1" type="ORF">ACFPBZ_26555</name>
</gene>
<dbReference type="SUPFAM" id="SSF52309">
    <property type="entry name" value="N-(deoxy)ribosyltransferase-like"/>
    <property type="match status" value="1"/>
</dbReference>
<keyword evidence="2" id="KW-1185">Reference proteome</keyword>
<evidence type="ECO:0000313" key="2">
    <source>
        <dbReference type="Proteomes" id="UP001595947"/>
    </source>
</evidence>